<keyword evidence="8" id="KW-1185">Reference proteome</keyword>
<keyword evidence="5" id="KW-0812">Transmembrane</keyword>
<accession>A0A380N0R5</accession>
<gene>
    <name evidence="7" type="primary">sohB_2</name>
    <name evidence="7" type="ORF">NCTC13337_02580</name>
</gene>
<keyword evidence="4" id="KW-0720">Serine protease</keyword>
<evidence type="ECO:0000313" key="7">
    <source>
        <dbReference type="EMBL" id="SUO97713.1"/>
    </source>
</evidence>
<reference evidence="7 8" key="1">
    <citation type="submission" date="2018-06" db="EMBL/GenBank/DDBJ databases">
        <authorList>
            <consortium name="Pathogen Informatics"/>
            <person name="Doyle S."/>
        </authorList>
    </citation>
    <scope>NUCLEOTIDE SEQUENCE [LARGE SCALE GENOMIC DNA]</scope>
    <source>
        <strain evidence="7 8">NCTC13337</strain>
    </source>
</reference>
<dbReference type="InterPro" id="IPR029045">
    <property type="entry name" value="ClpP/crotonase-like_dom_sf"/>
</dbReference>
<keyword evidence="5" id="KW-0472">Membrane</keyword>
<evidence type="ECO:0000256" key="5">
    <source>
        <dbReference type="SAM" id="Phobius"/>
    </source>
</evidence>
<evidence type="ECO:0000256" key="1">
    <source>
        <dbReference type="ARBA" id="ARBA00008683"/>
    </source>
</evidence>
<evidence type="ECO:0000256" key="4">
    <source>
        <dbReference type="ARBA" id="ARBA00022825"/>
    </source>
</evidence>
<dbReference type="EC" id="3.4.21.-" evidence="7"/>
<dbReference type="CDD" id="cd07023">
    <property type="entry name" value="S49_Sppa_N_C"/>
    <property type="match status" value="1"/>
</dbReference>
<keyword evidence="2 7" id="KW-0645">Protease</keyword>
<comment type="similarity">
    <text evidence="1">Belongs to the peptidase S49 family.</text>
</comment>
<dbReference type="InterPro" id="IPR004635">
    <property type="entry name" value="Pept_S49_SppA"/>
</dbReference>
<organism evidence="7 8">
    <name type="scientific">Suttonella ornithocola</name>
    <dbReference type="NCBI Taxonomy" id="279832"/>
    <lineage>
        <taxon>Bacteria</taxon>
        <taxon>Pseudomonadati</taxon>
        <taxon>Pseudomonadota</taxon>
        <taxon>Gammaproteobacteria</taxon>
        <taxon>Cardiobacteriales</taxon>
        <taxon>Cardiobacteriaceae</taxon>
        <taxon>Suttonella</taxon>
    </lineage>
</organism>
<sequence length="317" mass="34668">MTLDEEQALAAVAQDAIKELRARRRWKIIGRIVWVLLIVLFMAGIFGRYSETKLTIKEPFIAYINIDGVISASDYANAEDINKALEKAFENKQAKAVFLNINSPGGSPVQSGQVFRMIKRLKEERADLPVYAFINDTGASGAYYIAAAADKIYADPASVVGSIGVIAGGIGYGKLLEKLGIEDRTHTAGEHKAFLNPAQPEKPEEVAHLQGLLTDLHQQFIAAVKKGRGDRLQDAAHPEIFSGLFWSGEQALALGLVDSLDDMRVVVKQQFDDAPLVDFSAPRSVWEEVMMNTAMQGKASLRQLSGVGQQVQAILQK</sequence>
<dbReference type="RefSeq" id="WP_072577125.1">
    <property type="nucleotide sequence ID" value="NZ_LWHB01000133.1"/>
</dbReference>
<dbReference type="GO" id="GO:0008236">
    <property type="term" value="F:serine-type peptidase activity"/>
    <property type="evidence" value="ECO:0007669"/>
    <property type="project" value="UniProtKB-KW"/>
</dbReference>
<name>A0A380N0R5_9GAMM</name>
<keyword evidence="3 7" id="KW-0378">Hydrolase</keyword>
<dbReference type="AlphaFoldDB" id="A0A380N0R5"/>
<dbReference type="PANTHER" id="PTHR42987:SF8">
    <property type="entry name" value="PROTEINASE"/>
    <property type="match status" value="1"/>
</dbReference>
<dbReference type="Gene3D" id="3.90.226.10">
    <property type="entry name" value="2-enoyl-CoA Hydratase, Chain A, domain 1"/>
    <property type="match status" value="2"/>
</dbReference>
<feature type="transmembrane region" description="Helical" evidence="5">
    <location>
        <begin position="28"/>
        <end position="49"/>
    </location>
</feature>
<dbReference type="InterPro" id="IPR002142">
    <property type="entry name" value="Peptidase_S49"/>
</dbReference>
<dbReference type="Pfam" id="PF01343">
    <property type="entry name" value="Peptidase_S49"/>
    <property type="match status" value="1"/>
</dbReference>
<dbReference type="OrthoDB" id="9764363at2"/>
<keyword evidence="5" id="KW-1133">Transmembrane helix</keyword>
<protein>
    <submittedName>
        <fullName evidence="7">Probable protease sohB</fullName>
        <ecNumber evidence="7">3.4.21.-</ecNumber>
    </submittedName>
</protein>
<dbReference type="NCBIfam" id="TIGR00706">
    <property type="entry name" value="SppA_dom"/>
    <property type="match status" value="1"/>
</dbReference>
<evidence type="ECO:0000256" key="3">
    <source>
        <dbReference type="ARBA" id="ARBA00022801"/>
    </source>
</evidence>
<evidence type="ECO:0000259" key="6">
    <source>
        <dbReference type="Pfam" id="PF01343"/>
    </source>
</evidence>
<dbReference type="PANTHER" id="PTHR42987">
    <property type="entry name" value="PEPTIDASE S49"/>
    <property type="match status" value="1"/>
</dbReference>
<evidence type="ECO:0000256" key="2">
    <source>
        <dbReference type="ARBA" id="ARBA00022670"/>
    </source>
</evidence>
<dbReference type="InterPro" id="IPR047272">
    <property type="entry name" value="S49_SppA_C"/>
</dbReference>
<dbReference type="EMBL" id="UHIC01000001">
    <property type="protein sequence ID" value="SUO97713.1"/>
    <property type="molecule type" value="Genomic_DNA"/>
</dbReference>
<dbReference type="Proteomes" id="UP000254601">
    <property type="component" value="Unassembled WGS sequence"/>
</dbReference>
<proteinExistence type="inferred from homology"/>
<dbReference type="GO" id="GO:0006508">
    <property type="term" value="P:proteolysis"/>
    <property type="evidence" value="ECO:0007669"/>
    <property type="project" value="UniProtKB-KW"/>
</dbReference>
<feature type="domain" description="Peptidase S49" evidence="6">
    <location>
        <begin position="124"/>
        <end position="269"/>
    </location>
</feature>
<evidence type="ECO:0000313" key="8">
    <source>
        <dbReference type="Proteomes" id="UP000254601"/>
    </source>
</evidence>
<dbReference type="SUPFAM" id="SSF52096">
    <property type="entry name" value="ClpP/crotonase"/>
    <property type="match status" value="1"/>
</dbReference>